<dbReference type="Gene3D" id="1.25.40.20">
    <property type="entry name" value="Ankyrin repeat-containing domain"/>
    <property type="match status" value="3"/>
</dbReference>
<keyword evidence="2 3" id="KW-0040">ANK repeat</keyword>
<evidence type="ECO:0000256" key="2">
    <source>
        <dbReference type="ARBA" id="ARBA00023043"/>
    </source>
</evidence>
<accession>A0A0P1B4S9</accession>
<proteinExistence type="predicted"/>
<dbReference type="PROSITE" id="PS50088">
    <property type="entry name" value="ANK_REPEAT"/>
    <property type="match status" value="5"/>
</dbReference>
<dbReference type="Pfam" id="PF12796">
    <property type="entry name" value="Ank_2"/>
    <property type="match status" value="3"/>
</dbReference>
<dbReference type="InterPro" id="IPR036770">
    <property type="entry name" value="Ankyrin_rpt-contain_sf"/>
</dbReference>
<evidence type="ECO:0000256" key="1">
    <source>
        <dbReference type="ARBA" id="ARBA00022737"/>
    </source>
</evidence>
<feature type="repeat" description="ANK" evidence="3">
    <location>
        <begin position="194"/>
        <end position="226"/>
    </location>
</feature>
<dbReference type="Proteomes" id="UP000054928">
    <property type="component" value="Unassembled WGS sequence"/>
</dbReference>
<feature type="repeat" description="ANK" evidence="3">
    <location>
        <begin position="474"/>
        <end position="498"/>
    </location>
</feature>
<feature type="region of interest" description="Disordered" evidence="4">
    <location>
        <begin position="602"/>
        <end position="627"/>
    </location>
</feature>
<evidence type="ECO:0000313" key="6">
    <source>
        <dbReference type="Proteomes" id="UP000054928"/>
    </source>
</evidence>
<feature type="repeat" description="ANK" evidence="3">
    <location>
        <begin position="408"/>
        <end position="440"/>
    </location>
</feature>
<dbReference type="EMBL" id="CCYD01003042">
    <property type="protein sequence ID" value="CEG49159.1"/>
    <property type="molecule type" value="Genomic_DNA"/>
</dbReference>
<dbReference type="OMA" id="THDRCTA"/>
<sequence length="645" mass="70820">MQLQLVSSEAFNVVPSPQAKLRPMRDFEAANGMLPASRRAELSRRRHCVDFDHECLELCQAFHTAPEPLAFESLPCNSSPTSILRTRSTSASVPVNMLPRTLELSTVRSEHSKEKHFKAKKKVSFLQMEPEQEFEHSLQKPCSCTCLKPIEIVKETPPSIHAICRRADRQALKHLLSFYSGANLIQLVNSSCTCGRTPLEVACEAGDINIVKLLLKRHADPNSAGNTVAGGNLTLSNHIRNHRRRSIDNIHKQKQRTCLGIASKSRKSDIMELLMQYGARIDEEAVVIAARHGHEDVIRTLVKFANADAKKKANPVHQLFHKKGAVVTERIYVPLISSSLLLKACSAAAMANSKLIYILLGEGKTAISKQNVIQCALDAIYVLDYRLVKCLTTMYDSRLLIDACDKMSKSSLLHAAVKIGSAEIALLLIELGADVHAKDGSGVPPLYLACARGQEFVVRTLIEKGAKCAAVGPSGETPLHIAAQENQLACVKLLLDVGNVHVDEVTHDRCTALHLASQRGNTAVAEYLLDHGADVDAMTVNNESPLLKASRMSQFETVKLLLSRNARTKPGLTSSTSEQQLAVTGGMSSSLNLQDSDARVFRRRSWSSSDTSTQRKGSKENESILIAKPSTHTSLKHWLRSVLHN</sequence>
<keyword evidence="6" id="KW-1185">Reference proteome</keyword>
<dbReference type="STRING" id="4781.A0A0P1B4S9"/>
<protein>
    <submittedName>
        <fullName evidence="5">Ankyrin</fullName>
    </submittedName>
</protein>
<dbReference type="GeneID" id="36401993"/>
<name>A0A0P1B4S9_PLAHL</name>
<evidence type="ECO:0000256" key="4">
    <source>
        <dbReference type="SAM" id="MobiDB-lite"/>
    </source>
</evidence>
<reference evidence="6" key="1">
    <citation type="submission" date="2014-09" db="EMBL/GenBank/DDBJ databases">
        <authorList>
            <person name="Sharma Rahul"/>
            <person name="Thines Marco"/>
        </authorList>
    </citation>
    <scope>NUCLEOTIDE SEQUENCE [LARGE SCALE GENOMIC DNA]</scope>
</reference>
<dbReference type="AlphaFoldDB" id="A0A0P1B4S9"/>
<dbReference type="SMART" id="SM00248">
    <property type="entry name" value="ANK"/>
    <property type="match status" value="7"/>
</dbReference>
<dbReference type="PROSITE" id="PS50297">
    <property type="entry name" value="ANK_REP_REGION"/>
    <property type="match status" value="5"/>
</dbReference>
<feature type="repeat" description="ANK" evidence="3">
    <location>
        <begin position="508"/>
        <end position="540"/>
    </location>
</feature>
<feature type="region of interest" description="Disordered" evidence="4">
    <location>
        <begin position="568"/>
        <end position="590"/>
    </location>
</feature>
<dbReference type="PRINTS" id="PR01415">
    <property type="entry name" value="ANKYRIN"/>
</dbReference>
<feature type="repeat" description="ANK" evidence="3">
    <location>
        <begin position="441"/>
        <end position="466"/>
    </location>
</feature>
<organism evidence="5 6">
    <name type="scientific">Plasmopara halstedii</name>
    <name type="common">Downy mildew of sunflower</name>
    <dbReference type="NCBI Taxonomy" id="4781"/>
    <lineage>
        <taxon>Eukaryota</taxon>
        <taxon>Sar</taxon>
        <taxon>Stramenopiles</taxon>
        <taxon>Oomycota</taxon>
        <taxon>Peronosporomycetes</taxon>
        <taxon>Peronosporales</taxon>
        <taxon>Peronosporaceae</taxon>
        <taxon>Plasmopara</taxon>
    </lineage>
</organism>
<dbReference type="InterPro" id="IPR050889">
    <property type="entry name" value="Dendritic_Spine_Reg/Scaffold"/>
</dbReference>
<dbReference type="InterPro" id="IPR002110">
    <property type="entry name" value="Ankyrin_rpt"/>
</dbReference>
<evidence type="ECO:0000256" key="3">
    <source>
        <dbReference type="PROSITE-ProRule" id="PRU00023"/>
    </source>
</evidence>
<feature type="compositionally biased region" description="Low complexity" evidence="4">
    <location>
        <begin position="606"/>
        <end position="615"/>
    </location>
</feature>
<evidence type="ECO:0000313" key="5">
    <source>
        <dbReference type="EMBL" id="CEG49159.1"/>
    </source>
</evidence>
<keyword evidence="1" id="KW-0677">Repeat</keyword>
<feature type="compositionally biased region" description="Polar residues" evidence="4">
    <location>
        <begin position="571"/>
        <end position="590"/>
    </location>
</feature>
<dbReference type="SUPFAM" id="SSF48403">
    <property type="entry name" value="Ankyrin repeat"/>
    <property type="match status" value="2"/>
</dbReference>
<dbReference type="RefSeq" id="XP_024585528.1">
    <property type="nucleotide sequence ID" value="XM_024720317.1"/>
</dbReference>
<dbReference type="PANTHER" id="PTHR24166:SF48">
    <property type="entry name" value="PROTEIN VAPYRIN"/>
    <property type="match status" value="1"/>
</dbReference>
<dbReference type="OrthoDB" id="165259at2759"/>
<dbReference type="PANTHER" id="PTHR24166">
    <property type="entry name" value="ROLLING PEBBLES, ISOFORM B"/>
    <property type="match status" value="1"/>
</dbReference>